<dbReference type="Proteomes" id="UP000235371">
    <property type="component" value="Unassembled WGS sequence"/>
</dbReference>
<evidence type="ECO:0000313" key="1">
    <source>
        <dbReference type="EMBL" id="PMD50397.1"/>
    </source>
</evidence>
<sequence>MCSFLTPERYFCSQSATRRVFTADEALGEPVEVFESRLTDSNFNGIIPCFVKWLYGFSLDNGFDIENDQVYWGNKQILRFHLDFFAFFGTREVMVRRIYETGGEHVVQLLIIMEAVTKLVVSMALLTKRRISTNISSMRARSTHLLRLPNSTPSQIAPPAALTRALNEVHANDFFHDAEVEAAVLALPPNERIAVMNAMADDEM</sequence>
<dbReference type="OrthoDB" id="3562267at2759"/>
<dbReference type="EMBL" id="KZ613913">
    <property type="protein sequence ID" value="PMD50397.1"/>
    <property type="molecule type" value="Genomic_DNA"/>
</dbReference>
<dbReference type="AlphaFoldDB" id="A0A2J6SI02"/>
<gene>
    <name evidence="1" type="ORF">K444DRAFT_710194</name>
</gene>
<name>A0A2J6SI02_9HELO</name>
<protein>
    <submittedName>
        <fullName evidence="1">Uncharacterized protein</fullName>
    </submittedName>
</protein>
<organism evidence="1 2">
    <name type="scientific">Hyaloscypha bicolor E</name>
    <dbReference type="NCBI Taxonomy" id="1095630"/>
    <lineage>
        <taxon>Eukaryota</taxon>
        <taxon>Fungi</taxon>
        <taxon>Dikarya</taxon>
        <taxon>Ascomycota</taxon>
        <taxon>Pezizomycotina</taxon>
        <taxon>Leotiomycetes</taxon>
        <taxon>Helotiales</taxon>
        <taxon>Hyaloscyphaceae</taxon>
        <taxon>Hyaloscypha</taxon>
        <taxon>Hyaloscypha bicolor</taxon>
    </lineage>
</organism>
<accession>A0A2J6SI02</accession>
<dbReference type="GeneID" id="36596292"/>
<evidence type="ECO:0000313" key="2">
    <source>
        <dbReference type="Proteomes" id="UP000235371"/>
    </source>
</evidence>
<dbReference type="RefSeq" id="XP_024727301.1">
    <property type="nucleotide sequence ID" value="XM_024888216.1"/>
</dbReference>
<reference evidence="1 2" key="1">
    <citation type="submission" date="2016-04" db="EMBL/GenBank/DDBJ databases">
        <title>A degradative enzymes factory behind the ericoid mycorrhizal symbiosis.</title>
        <authorList>
            <consortium name="DOE Joint Genome Institute"/>
            <person name="Martino E."/>
            <person name="Morin E."/>
            <person name="Grelet G."/>
            <person name="Kuo A."/>
            <person name="Kohler A."/>
            <person name="Daghino S."/>
            <person name="Barry K."/>
            <person name="Choi C."/>
            <person name="Cichocki N."/>
            <person name="Clum A."/>
            <person name="Copeland A."/>
            <person name="Hainaut M."/>
            <person name="Haridas S."/>
            <person name="Labutti K."/>
            <person name="Lindquist E."/>
            <person name="Lipzen A."/>
            <person name="Khouja H.-R."/>
            <person name="Murat C."/>
            <person name="Ohm R."/>
            <person name="Olson A."/>
            <person name="Spatafora J."/>
            <person name="Veneault-Fourrey C."/>
            <person name="Henrissat B."/>
            <person name="Grigoriev I."/>
            <person name="Martin F."/>
            <person name="Perotto S."/>
        </authorList>
    </citation>
    <scope>NUCLEOTIDE SEQUENCE [LARGE SCALE GENOMIC DNA]</scope>
    <source>
        <strain evidence="1 2">E</strain>
    </source>
</reference>
<keyword evidence="2" id="KW-1185">Reference proteome</keyword>
<proteinExistence type="predicted"/>
<dbReference type="InParanoid" id="A0A2J6SI02"/>